<sequence>MAVNHVRLCYFHILQGFCCNFMTPDNPWGVLNLLPNMINSFGWKPTSKVYNEMGKHIEKKVGDADITFKQLYMKKGIELCICVTNVNRMNVTFCHVKTTPHLPIRRAVCMSMSIPEGFIFKRKVKLPLYQPVVQTLEFFASPADRTYFQVYVLLLKTVIAVLLVKDLIFFLP</sequence>
<keyword evidence="3" id="KW-1185">Reference proteome</keyword>
<dbReference type="PANTHER" id="PTHR46394:SF1">
    <property type="entry name" value="PNPLA DOMAIN-CONTAINING PROTEIN"/>
    <property type="match status" value="1"/>
</dbReference>
<keyword evidence="1" id="KW-1133">Transmembrane helix</keyword>
<dbReference type="PANTHER" id="PTHR46394">
    <property type="entry name" value="ANNEXIN"/>
    <property type="match status" value="1"/>
</dbReference>
<evidence type="ECO:0000313" key="2">
    <source>
        <dbReference type="EMBL" id="ESO84593.1"/>
    </source>
</evidence>
<dbReference type="RefSeq" id="XP_009064791.1">
    <property type="nucleotide sequence ID" value="XM_009066543.1"/>
</dbReference>
<dbReference type="KEGG" id="lgi:LOTGIDRAFT_168658"/>
<keyword evidence="1" id="KW-0472">Membrane</keyword>
<dbReference type="InterPro" id="IPR052580">
    <property type="entry name" value="Lipid_Hydrolase"/>
</dbReference>
<accession>V3Z208</accession>
<dbReference type="OrthoDB" id="412240at2759"/>
<dbReference type="EMBL" id="KB203470">
    <property type="protein sequence ID" value="ESO84593.1"/>
    <property type="molecule type" value="Genomic_DNA"/>
</dbReference>
<dbReference type="Gene3D" id="3.40.1090.10">
    <property type="entry name" value="Cytosolic phospholipase A2 catalytic domain"/>
    <property type="match status" value="1"/>
</dbReference>
<dbReference type="SUPFAM" id="SSF52151">
    <property type="entry name" value="FabD/lysophospholipase-like"/>
    <property type="match status" value="1"/>
</dbReference>
<gene>
    <name evidence="2" type="ORF">LOTGIDRAFT_168658</name>
</gene>
<reference evidence="2 3" key="1">
    <citation type="journal article" date="2013" name="Nature">
        <title>Insights into bilaterian evolution from three spiralian genomes.</title>
        <authorList>
            <person name="Simakov O."/>
            <person name="Marletaz F."/>
            <person name="Cho S.J."/>
            <person name="Edsinger-Gonzales E."/>
            <person name="Havlak P."/>
            <person name="Hellsten U."/>
            <person name="Kuo D.H."/>
            <person name="Larsson T."/>
            <person name="Lv J."/>
            <person name="Arendt D."/>
            <person name="Savage R."/>
            <person name="Osoegawa K."/>
            <person name="de Jong P."/>
            <person name="Grimwood J."/>
            <person name="Chapman J.A."/>
            <person name="Shapiro H."/>
            <person name="Aerts A."/>
            <person name="Otillar R.P."/>
            <person name="Terry A.Y."/>
            <person name="Boore J.L."/>
            <person name="Grigoriev I.V."/>
            <person name="Lindberg D.R."/>
            <person name="Seaver E.C."/>
            <person name="Weisblat D.A."/>
            <person name="Putnam N.H."/>
            <person name="Rokhsar D.S."/>
        </authorList>
    </citation>
    <scope>NUCLEOTIDE SEQUENCE [LARGE SCALE GENOMIC DNA]</scope>
</reference>
<dbReference type="HOGENOM" id="CLU_1557034_0_0_1"/>
<organism evidence="2 3">
    <name type="scientific">Lottia gigantea</name>
    <name type="common">Giant owl limpet</name>
    <dbReference type="NCBI Taxonomy" id="225164"/>
    <lineage>
        <taxon>Eukaryota</taxon>
        <taxon>Metazoa</taxon>
        <taxon>Spiralia</taxon>
        <taxon>Lophotrochozoa</taxon>
        <taxon>Mollusca</taxon>
        <taxon>Gastropoda</taxon>
        <taxon>Patellogastropoda</taxon>
        <taxon>Lottioidea</taxon>
        <taxon>Lottiidae</taxon>
        <taxon>Lottia</taxon>
    </lineage>
</organism>
<proteinExistence type="predicted"/>
<dbReference type="CTD" id="20240944"/>
<evidence type="ECO:0000313" key="3">
    <source>
        <dbReference type="Proteomes" id="UP000030746"/>
    </source>
</evidence>
<dbReference type="Proteomes" id="UP000030746">
    <property type="component" value="Unassembled WGS sequence"/>
</dbReference>
<evidence type="ECO:0000256" key="1">
    <source>
        <dbReference type="SAM" id="Phobius"/>
    </source>
</evidence>
<dbReference type="AlphaFoldDB" id="V3Z208"/>
<protein>
    <submittedName>
        <fullName evidence="2">Uncharacterized protein</fullName>
    </submittedName>
</protein>
<dbReference type="InterPro" id="IPR016035">
    <property type="entry name" value="Acyl_Trfase/lysoPLipase"/>
</dbReference>
<feature type="transmembrane region" description="Helical" evidence="1">
    <location>
        <begin position="150"/>
        <end position="171"/>
    </location>
</feature>
<dbReference type="GeneID" id="20240944"/>
<name>V3Z208_LOTGI</name>
<keyword evidence="1" id="KW-0812">Transmembrane</keyword>